<keyword evidence="1" id="KW-0812">Transmembrane</keyword>
<gene>
    <name evidence="2" type="ORF">ACFFPI_23425</name>
</gene>
<keyword evidence="1" id="KW-0472">Membrane</keyword>
<organism evidence="2 3">
    <name type="scientific">Arthrobacter methylotrophus</name>
    <dbReference type="NCBI Taxonomy" id="121291"/>
    <lineage>
        <taxon>Bacteria</taxon>
        <taxon>Bacillati</taxon>
        <taxon>Actinomycetota</taxon>
        <taxon>Actinomycetes</taxon>
        <taxon>Micrococcales</taxon>
        <taxon>Micrococcaceae</taxon>
        <taxon>Arthrobacter</taxon>
    </lineage>
</organism>
<evidence type="ECO:0000313" key="2">
    <source>
        <dbReference type="EMBL" id="MFB9717050.1"/>
    </source>
</evidence>
<feature type="non-terminal residue" evidence="2">
    <location>
        <position position="63"/>
    </location>
</feature>
<reference evidence="2 3" key="1">
    <citation type="submission" date="2024-09" db="EMBL/GenBank/DDBJ databases">
        <authorList>
            <person name="Sun Q."/>
            <person name="Mori K."/>
        </authorList>
    </citation>
    <scope>NUCLEOTIDE SEQUENCE [LARGE SCALE GENOMIC DNA]</scope>
    <source>
        <strain evidence="2 3">JCM 13519</strain>
    </source>
</reference>
<comment type="caution">
    <text evidence="2">The sequence shown here is derived from an EMBL/GenBank/DDBJ whole genome shotgun (WGS) entry which is preliminary data.</text>
</comment>
<keyword evidence="3" id="KW-1185">Reference proteome</keyword>
<dbReference type="Proteomes" id="UP001589536">
    <property type="component" value="Unassembled WGS sequence"/>
</dbReference>
<accession>A0ABV5UY26</accession>
<evidence type="ECO:0000313" key="3">
    <source>
        <dbReference type="Proteomes" id="UP001589536"/>
    </source>
</evidence>
<protein>
    <submittedName>
        <fullName evidence="2">APC family permease</fullName>
    </submittedName>
</protein>
<evidence type="ECO:0000256" key="1">
    <source>
        <dbReference type="SAM" id="Phobius"/>
    </source>
</evidence>
<proteinExistence type="predicted"/>
<feature type="transmembrane region" description="Helical" evidence="1">
    <location>
        <begin position="28"/>
        <end position="54"/>
    </location>
</feature>
<keyword evidence="1" id="KW-1133">Transmembrane helix</keyword>
<name>A0ABV5UY26_9MICC</name>
<sequence length="63" mass="6467">MSASGDRFITPRSPVEGLRRRKLSFLPVFAQAVAGVAPAGAMAVIPALVFPGLVFGSTGPNLV</sequence>
<dbReference type="EMBL" id="JBHMBH010000079">
    <property type="protein sequence ID" value="MFB9717050.1"/>
    <property type="molecule type" value="Genomic_DNA"/>
</dbReference>